<dbReference type="HAMAP" id="MF_03030">
    <property type="entry name" value="MGME1"/>
    <property type="match status" value="1"/>
</dbReference>
<protein>
    <recommendedName>
        <fullName evidence="1">Mitochondrial genome maintenance exonuclease 1</fullName>
        <ecNumber evidence="1">3.1.-.-</ecNumber>
    </recommendedName>
</protein>
<dbReference type="InterPro" id="IPR011604">
    <property type="entry name" value="PDDEXK-like_dom_sf"/>
</dbReference>
<organism evidence="2">
    <name type="scientific">Sipha flava</name>
    <name type="common">yellow sugarcane aphid</name>
    <dbReference type="NCBI Taxonomy" id="143950"/>
    <lineage>
        <taxon>Eukaryota</taxon>
        <taxon>Metazoa</taxon>
        <taxon>Ecdysozoa</taxon>
        <taxon>Arthropoda</taxon>
        <taxon>Hexapoda</taxon>
        <taxon>Insecta</taxon>
        <taxon>Pterygota</taxon>
        <taxon>Neoptera</taxon>
        <taxon>Paraneoptera</taxon>
        <taxon>Hemiptera</taxon>
        <taxon>Sternorrhyncha</taxon>
        <taxon>Aphidomorpha</taxon>
        <taxon>Aphidoidea</taxon>
        <taxon>Aphididae</taxon>
        <taxon>Sipha</taxon>
    </lineage>
</organism>
<dbReference type="PANTHER" id="PTHR31340:SF3">
    <property type="entry name" value="MITOCHONDRIAL GENOME MAINTENANCE EXONUCLEASE 1"/>
    <property type="match status" value="1"/>
</dbReference>
<keyword evidence="1" id="KW-0378">Hydrolase</keyword>
<dbReference type="RefSeq" id="XP_025409790.1">
    <property type="nucleotide sequence ID" value="XM_025554005.1"/>
</dbReference>
<proteinExistence type="inferred from homology"/>
<comment type="similarity">
    <text evidence="1">Belongs to the MGME1 family.</text>
</comment>
<keyword evidence="3" id="KW-1185">Reference proteome</keyword>
<reference evidence="2" key="1">
    <citation type="submission" date="2018-04" db="EMBL/GenBank/DDBJ databases">
        <title>Transcriptome assembly of Sipha flava.</title>
        <authorList>
            <person name="Scully E.D."/>
            <person name="Geib S.M."/>
            <person name="Palmer N.A."/>
            <person name="Koch K."/>
            <person name="Bradshaw J."/>
            <person name="Heng-Moss T."/>
            <person name="Sarath G."/>
        </authorList>
    </citation>
    <scope>NUCLEOTIDE SEQUENCE</scope>
</reference>
<dbReference type="EMBL" id="GGMS01017935">
    <property type="protein sequence ID" value="MBY87138.1"/>
    <property type="molecule type" value="Transcribed_RNA"/>
</dbReference>
<keyword evidence="1" id="KW-0496">Mitochondrion</keyword>
<feature type="active site" evidence="1">
    <location>
        <position position="240"/>
    </location>
</feature>
<evidence type="ECO:0000256" key="1">
    <source>
        <dbReference type="HAMAP-Rule" id="MF_03030"/>
    </source>
</evidence>
<comment type="function">
    <text evidence="1">Metal-dependent single-stranded DNA (ssDNA) exonuclease involved in mitochondrial genome maintenance.</text>
</comment>
<evidence type="ECO:0000313" key="5">
    <source>
        <dbReference type="RefSeq" id="XP_025409791.1"/>
    </source>
</evidence>
<dbReference type="GO" id="GO:0008297">
    <property type="term" value="F:single-stranded DNA exodeoxyribonuclease activity"/>
    <property type="evidence" value="ECO:0007669"/>
    <property type="project" value="UniProtKB-UniRule"/>
</dbReference>
<dbReference type="AlphaFoldDB" id="A0A2S2RB00"/>
<dbReference type="Gene3D" id="3.90.320.10">
    <property type="match status" value="1"/>
</dbReference>
<gene>
    <name evidence="4 5" type="primary">LOC112683118</name>
    <name evidence="2" type="ORF">g.72337</name>
</gene>
<keyword evidence="1" id="KW-0269">Exonuclease</keyword>
<dbReference type="Proteomes" id="UP000694846">
    <property type="component" value="Unplaced"/>
</dbReference>
<feature type="active site" evidence="1">
    <location>
        <position position="225"/>
    </location>
</feature>
<comment type="subcellular location">
    <subcellularLocation>
        <location evidence="1">Mitochondrion</location>
    </subcellularLocation>
</comment>
<reference evidence="4 5" key="2">
    <citation type="submission" date="2025-04" db="UniProtKB">
        <authorList>
            <consortium name="RefSeq"/>
        </authorList>
    </citation>
    <scope>IDENTIFICATION</scope>
    <source>
        <tissue evidence="4 5">Whole body</tissue>
    </source>
</reference>
<name>A0A2S2RB00_9HEMI</name>
<dbReference type="GO" id="GO:0006264">
    <property type="term" value="P:mitochondrial DNA replication"/>
    <property type="evidence" value="ECO:0007669"/>
    <property type="project" value="TreeGrafter"/>
</dbReference>
<evidence type="ECO:0000313" key="2">
    <source>
        <dbReference type="EMBL" id="MBY87138.1"/>
    </source>
</evidence>
<dbReference type="GeneID" id="112683118"/>
<dbReference type="PANTHER" id="PTHR31340">
    <property type="entry name" value="MITOCHONDRIAL GENOME MAINTENANCE EXONUCLEASE 1"/>
    <property type="match status" value="1"/>
</dbReference>
<dbReference type="GO" id="GO:0005739">
    <property type="term" value="C:mitochondrion"/>
    <property type="evidence" value="ECO:0007669"/>
    <property type="project" value="UniProtKB-SubCell"/>
</dbReference>
<dbReference type="RefSeq" id="XP_025409791.1">
    <property type="nucleotide sequence ID" value="XM_025554006.1"/>
</dbReference>
<sequence length="323" mass="37313">MIGIRSLLRFKTTYSKKDLGKIFKNMNRDTKQLFGDLLETNKIRKKRLKSTDGSHAVKVERVNDNVDRLKLKIKPIAKDSFSMVDHSKRDLNEEYYQQFVAAVCHDKVIVRKSSECDVVPSVTNILNATMSEKSKAALENWKRSMIEKMGEDGFNEYSRELMAMGRAMHSKIQSYFTGSLDEVSHYEEVENCWRSLNAVLNNISKPILVEKMVVHKELMYKGIVDCVAFYKHTPVVIEWKKSSRDKLTLQATYDAPIQLAAYMGAVNNDISYDFKVEEGLVVVAYSDGHPANVFKLTKQSCLDYWTVWMLRLNKYKQVKSNFK</sequence>
<keyword evidence="1" id="KW-0540">Nuclease</keyword>
<feature type="active site" evidence="1">
    <location>
        <position position="238"/>
    </location>
</feature>
<dbReference type="OrthoDB" id="5777131at2759"/>
<dbReference type="EC" id="3.1.-.-" evidence="1"/>
<evidence type="ECO:0000313" key="3">
    <source>
        <dbReference type="Proteomes" id="UP000694846"/>
    </source>
</evidence>
<accession>A0A2S2RB00</accession>
<evidence type="ECO:0000313" key="4">
    <source>
        <dbReference type="RefSeq" id="XP_025409790.1"/>
    </source>
</evidence>
<dbReference type="GO" id="GO:0043504">
    <property type="term" value="P:mitochondrial DNA repair"/>
    <property type="evidence" value="ECO:0007669"/>
    <property type="project" value="UniProtKB-UniRule"/>
</dbReference>